<evidence type="ECO:0000256" key="2">
    <source>
        <dbReference type="SAM" id="Phobius"/>
    </source>
</evidence>
<proteinExistence type="predicted"/>
<feature type="compositionally biased region" description="Polar residues" evidence="1">
    <location>
        <begin position="116"/>
        <end position="131"/>
    </location>
</feature>
<reference evidence="3" key="2">
    <citation type="submission" date="2021-04" db="EMBL/GenBank/DDBJ databases">
        <authorList>
            <person name="Gilroy R."/>
        </authorList>
    </citation>
    <scope>NUCLEOTIDE SEQUENCE</scope>
    <source>
        <strain evidence="3">ChiHjej12B11-1927</strain>
    </source>
</reference>
<dbReference type="Proteomes" id="UP000824230">
    <property type="component" value="Unassembled WGS sequence"/>
</dbReference>
<keyword evidence="2" id="KW-0472">Membrane</keyword>
<feature type="region of interest" description="Disordered" evidence="1">
    <location>
        <begin position="108"/>
        <end position="131"/>
    </location>
</feature>
<name>A0A9D1VNL3_9FIRM</name>
<accession>A0A9D1VNL3</accession>
<comment type="caution">
    <text evidence="3">The sequence shown here is derived from an EMBL/GenBank/DDBJ whole genome shotgun (WGS) entry which is preliminary data.</text>
</comment>
<gene>
    <name evidence="3" type="ORF">H9738_10860</name>
</gene>
<keyword evidence="2" id="KW-0812">Transmembrane</keyword>
<evidence type="ECO:0000256" key="1">
    <source>
        <dbReference type="SAM" id="MobiDB-lite"/>
    </source>
</evidence>
<evidence type="ECO:0000313" key="4">
    <source>
        <dbReference type="Proteomes" id="UP000824230"/>
    </source>
</evidence>
<feature type="transmembrane region" description="Helical" evidence="2">
    <location>
        <begin position="14"/>
        <end position="34"/>
    </location>
</feature>
<dbReference type="EMBL" id="DXFG01000234">
    <property type="protein sequence ID" value="HIX38349.1"/>
    <property type="molecule type" value="Genomic_DNA"/>
</dbReference>
<protein>
    <submittedName>
        <fullName evidence="3">Uncharacterized protein</fullName>
    </submittedName>
</protein>
<organism evidence="3 4">
    <name type="scientific">Candidatus Blautia pullistercoris</name>
    <dbReference type="NCBI Taxonomy" id="2838499"/>
    <lineage>
        <taxon>Bacteria</taxon>
        <taxon>Bacillati</taxon>
        <taxon>Bacillota</taxon>
        <taxon>Clostridia</taxon>
        <taxon>Lachnospirales</taxon>
        <taxon>Lachnospiraceae</taxon>
        <taxon>Blautia</taxon>
    </lineage>
</organism>
<dbReference type="AlphaFoldDB" id="A0A9D1VNL3"/>
<sequence>MQQIQQQINMFHTLFYVCLGLCIVFLILSVIFFFKFDIRNIFNARTGLSLRKTVQSMEEKNARTGSLRRAAGRGYTGTLARPGGIGKSGSLSKRFGKVRKADMNELIQPPSRPTEALQTEQKNTSSMETQVLSPEDLVPTLEQIQKEADQSHGMFRIEKYTMLIHTDEVV</sequence>
<reference evidence="3" key="1">
    <citation type="journal article" date="2021" name="PeerJ">
        <title>Extensive microbial diversity within the chicken gut microbiome revealed by metagenomics and culture.</title>
        <authorList>
            <person name="Gilroy R."/>
            <person name="Ravi A."/>
            <person name="Getino M."/>
            <person name="Pursley I."/>
            <person name="Horton D.L."/>
            <person name="Alikhan N.F."/>
            <person name="Baker D."/>
            <person name="Gharbi K."/>
            <person name="Hall N."/>
            <person name="Watson M."/>
            <person name="Adriaenssens E.M."/>
            <person name="Foster-Nyarko E."/>
            <person name="Jarju S."/>
            <person name="Secka A."/>
            <person name="Antonio M."/>
            <person name="Oren A."/>
            <person name="Chaudhuri R.R."/>
            <person name="La Ragione R."/>
            <person name="Hildebrand F."/>
            <person name="Pallen M.J."/>
        </authorList>
    </citation>
    <scope>NUCLEOTIDE SEQUENCE</scope>
    <source>
        <strain evidence="3">ChiHjej12B11-1927</strain>
    </source>
</reference>
<evidence type="ECO:0000313" key="3">
    <source>
        <dbReference type="EMBL" id="HIX38349.1"/>
    </source>
</evidence>
<keyword evidence="2" id="KW-1133">Transmembrane helix</keyword>